<dbReference type="Proteomes" id="UP001150941">
    <property type="component" value="Unassembled WGS sequence"/>
</dbReference>
<evidence type="ECO:0000256" key="5">
    <source>
        <dbReference type="SAM" id="MobiDB-lite"/>
    </source>
</evidence>
<dbReference type="AlphaFoldDB" id="A0A9W9PIW5"/>
<dbReference type="PROSITE" id="PS00292">
    <property type="entry name" value="CYCLINS"/>
    <property type="match status" value="1"/>
</dbReference>
<dbReference type="GeneID" id="83198076"/>
<dbReference type="GO" id="GO:0051301">
    <property type="term" value="P:cell division"/>
    <property type="evidence" value="ECO:0007669"/>
    <property type="project" value="UniProtKB-KW"/>
</dbReference>
<comment type="caution">
    <text evidence="8">The sequence shown here is derived from an EMBL/GenBank/DDBJ whole genome shotgun (WGS) entry which is preliminary data.</text>
</comment>
<accession>A0A9W9PIW5</accession>
<keyword evidence="9" id="KW-1185">Reference proteome</keyword>
<organism evidence="8 9">
    <name type="scientific">Penicillium chermesinum</name>
    <dbReference type="NCBI Taxonomy" id="63820"/>
    <lineage>
        <taxon>Eukaryota</taxon>
        <taxon>Fungi</taxon>
        <taxon>Dikarya</taxon>
        <taxon>Ascomycota</taxon>
        <taxon>Pezizomycotina</taxon>
        <taxon>Eurotiomycetes</taxon>
        <taxon>Eurotiomycetidae</taxon>
        <taxon>Eurotiales</taxon>
        <taxon>Aspergillaceae</taxon>
        <taxon>Penicillium</taxon>
    </lineage>
</organism>
<dbReference type="OrthoDB" id="5590282at2759"/>
<dbReference type="FunFam" id="1.10.472.10:FF:000001">
    <property type="entry name" value="G2/mitotic-specific cyclin"/>
    <property type="match status" value="1"/>
</dbReference>
<evidence type="ECO:0000259" key="6">
    <source>
        <dbReference type="SMART" id="SM00385"/>
    </source>
</evidence>
<dbReference type="GO" id="GO:0016538">
    <property type="term" value="F:cyclin-dependent protein serine/threonine kinase regulator activity"/>
    <property type="evidence" value="ECO:0007669"/>
    <property type="project" value="InterPro"/>
</dbReference>
<proteinExistence type="inferred from homology"/>
<evidence type="ECO:0000313" key="9">
    <source>
        <dbReference type="Proteomes" id="UP001150941"/>
    </source>
</evidence>
<sequence length="578" mass="64839">MDAKPQRIRVRGDENVPPSSFHTNKAIHQRNKSTSALNVASQGINNTRRAFGGDVSNTKEASRFARDDSALVKKPSVQTENKPVLSQPAQRPVSMSGLKGILNTVAAKPVNPAGKAQGIKVNKRNNAVFRDQLEPVAEKEASKEASTGESARVADVPVVITDAVVEKEKSQGSVSSEVNAITDCSGPLAERGLTREVDSYHRLEASIPVSDTTLSDDEEVAATAATTKYYQEPEDWLEYEEEDSLNMPPFNTRSDNTTGGTATVVYPTFNPVIKRELMKARKIVEQTRTEDEIIEDFYDSSMVAEYSPEIFFHLRSQEIALLPTADYMNSQNELQWSMRAVLMDWLVQVHFRFALLPETLFLCVNFIDRFLSNKIISLGKLQLVGATALFIASKYEEIQPPSVHEIVYMVDGGYTADEILKAERFMLNILNFDLGWPGPMSFLRRISKADDYDLETRTVAKYFLELTIMDERFVSTPPSFSSAGAHCLARLMLQKGAWTPAHAHYSGYIHSQLTQVMEIMLECCVDSQRHHQAIHEKYMDRRFKRASLFVDNEIRAGFTLPLPVSLTNAGRMEETENY</sequence>
<keyword evidence="1" id="KW-0132">Cell division</keyword>
<dbReference type="InterPro" id="IPR004367">
    <property type="entry name" value="Cyclin_C-dom"/>
</dbReference>
<dbReference type="Pfam" id="PF02984">
    <property type="entry name" value="Cyclin_C"/>
    <property type="match status" value="1"/>
</dbReference>
<dbReference type="RefSeq" id="XP_058333914.1">
    <property type="nucleotide sequence ID" value="XM_058470773.1"/>
</dbReference>
<reference evidence="8" key="1">
    <citation type="submission" date="2022-11" db="EMBL/GenBank/DDBJ databases">
        <authorList>
            <person name="Petersen C."/>
        </authorList>
    </citation>
    <scope>NUCLEOTIDE SEQUENCE</scope>
    <source>
        <strain evidence="8">IBT 19713</strain>
    </source>
</reference>
<dbReference type="Pfam" id="PF00134">
    <property type="entry name" value="Cyclin_N"/>
    <property type="match status" value="1"/>
</dbReference>
<dbReference type="GO" id="GO:0044772">
    <property type="term" value="P:mitotic cell cycle phase transition"/>
    <property type="evidence" value="ECO:0007669"/>
    <property type="project" value="InterPro"/>
</dbReference>
<feature type="domain" description="Cyclin-like" evidence="6">
    <location>
        <begin position="441"/>
        <end position="522"/>
    </location>
</feature>
<evidence type="ECO:0000256" key="2">
    <source>
        <dbReference type="ARBA" id="ARBA00023127"/>
    </source>
</evidence>
<protein>
    <submittedName>
        <fullName evidence="8">G2/mitotic-specific cyclin-4</fullName>
    </submittedName>
</protein>
<feature type="compositionally biased region" description="Basic and acidic residues" evidence="5">
    <location>
        <begin position="1"/>
        <end position="14"/>
    </location>
</feature>
<evidence type="ECO:0000256" key="4">
    <source>
        <dbReference type="RuleBase" id="RU000383"/>
    </source>
</evidence>
<evidence type="ECO:0000256" key="1">
    <source>
        <dbReference type="ARBA" id="ARBA00022618"/>
    </source>
</evidence>
<dbReference type="EMBL" id="JAPQKS010000002">
    <property type="protein sequence ID" value="KAJ5246493.1"/>
    <property type="molecule type" value="Genomic_DNA"/>
</dbReference>
<keyword evidence="3" id="KW-0131">Cell cycle</keyword>
<feature type="domain" description="Cyclin C-terminal" evidence="7">
    <location>
        <begin position="437"/>
        <end position="552"/>
    </location>
</feature>
<dbReference type="SMART" id="SM01332">
    <property type="entry name" value="Cyclin_C"/>
    <property type="match status" value="1"/>
</dbReference>
<dbReference type="SMART" id="SM00385">
    <property type="entry name" value="CYCLIN"/>
    <property type="match status" value="2"/>
</dbReference>
<evidence type="ECO:0000259" key="7">
    <source>
        <dbReference type="SMART" id="SM01332"/>
    </source>
</evidence>
<feature type="domain" description="Cyclin-like" evidence="6">
    <location>
        <begin position="344"/>
        <end position="428"/>
    </location>
</feature>
<evidence type="ECO:0000256" key="3">
    <source>
        <dbReference type="ARBA" id="ARBA00023306"/>
    </source>
</evidence>
<dbReference type="SUPFAM" id="SSF47954">
    <property type="entry name" value="Cyclin-like"/>
    <property type="match status" value="2"/>
</dbReference>
<dbReference type="Gene3D" id="1.10.472.10">
    <property type="entry name" value="Cyclin-like"/>
    <property type="match status" value="2"/>
</dbReference>
<dbReference type="PANTHER" id="PTHR10177">
    <property type="entry name" value="CYCLINS"/>
    <property type="match status" value="1"/>
</dbReference>
<comment type="similarity">
    <text evidence="4">Belongs to the cyclin family.</text>
</comment>
<dbReference type="InterPro" id="IPR036915">
    <property type="entry name" value="Cyclin-like_sf"/>
</dbReference>
<name>A0A9W9PIW5_9EURO</name>
<keyword evidence="2 4" id="KW-0195">Cyclin</keyword>
<dbReference type="InterPro" id="IPR013763">
    <property type="entry name" value="Cyclin-like_dom"/>
</dbReference>
<dbReference type="InterPro" id="IPR048258">
    <property type="entry name" value="Cyclins_cyclin-box"/>
</dbReference>
<reference evidence="8" key="2">
    <citation type="journal article" date="2023" name="IMA Fungus">
        <title>Comparative genomic study of the Penicillium genus elucidates a diverse pangenome and 15 lateral gene transfer events.</title>
        <authorList>
            <person name="Petersen C."/>
            <person name="Sorensen T."/>
            <person name="Nielsen M.R."/>
            <person name="Sondergaard T.E."/>
            <person name="Sorensen J.L."/>
            <person name="Fitzpatrick D.A."/>
            <person name="Frisvad J.C."/>
            <person name="Nielsen K.L."/>
        </authorList>
    </citation>
    <scope>NUCLEOTIDE SEQUENCE</scope>
    <source>
        <strain evidence="8">IBT 19713</strain>
    </source>
</reference>
<feature type="region of interest" description="Disordered" evidence="5">
    <location>
        <begin position="1"/>
        <end position="35"/>
    </location>
</feature>
<gene>
    <name evidence="8" type="ORF">N7468_001476</name>
</gene>
<dbReference type="InterPro" id="IPR006671">
    <property type="entry name" value="Cyclin_N"/>
</dbReference>
<dbReference type="InterPro" id="IPR039361">
    <property type="entry name" value="Cyclin"/>
</dbReference>
<evidence type="ECO:0000313" key="8">
    <source>
        <dbReference type="EMBL" id="KAJ5246493.1"/>
    </source>
</evidence>
<dbReference type="CDD" id="cd20512">
    <property type="entry name" value="CYCLIN_CLBs_yeast_rpt2"/>
    <property type="match status" value="1"/>
</dbReference>